<evidence type="ECO:0000313" key="3">
    <source>
        <dbReference type="Proteomes" id="UP000054279"/>
    </source>
</evidence>
<protein>
    <submittedName>
        <fullName evidence="2">Uncharacterized protein</fullName>
    </submittedName>
</protein>
<reference evidence="2 3" key="1">
    <citation type="submission" date="2014-06" db="EMBL/GenBank/DDBJ databases">
        <title>Evolutionary Origins and Diversification of the Mycorrhizal Mutualists.</title>
        <authorList>
            <consortium name="DOE Joint Genome Institute"/>
            <consortium name="Mycorrhizal Genomics Consortium"/>
            <person name="Kohler A."/>
            <person name="Kuo A."/>
            <person name="Nagy L.G."/>
            <person name="Floudas D."/>
            <person name="Copeland A."/>
            <person name="Barry K.W."/>
            <person name="Cichocki N."/>
            <person name="Veneault-Fourrey C."/>
            <person name="LaButti K."/>
            <person name="Lindquist E.A."/>
            <person name="Lipzen A."/>
            <person name="Lundell T."/>
            <person name="Morin E."/>
            <person name="Murat C."/>
            <person name="Riley R."/>
            <person name="Ohm R."/>
            <person name="Sun H."/>
            <person name="Tunlid A."/>
            <person name="Henrissat B."/>
            <person name="Grigoriev I.V."/>
            <person name="Hibbett D.S."/>
            <person name="Martin F."/>
        </authorList>
    </citation>
    <scope>NUCLEOTIDE SEQUENCE [LARGE SCALE GENOMIC DNA]</scope>
    <source>
        <strain evidence="2 3">SS14</strain>
    </source>
</reference>
<accession>A0A0C9UW03</accession>
<dbReference type="AlphaFoldDB" id="A0A0C9UW03"/>
<evidence type="ECO:0000313" key="1">
    <source>
        <dbReference type="EMBL" id="KIJ31717.1"/>
    </source>
</evidence>
<organism evidence="2 3">
    <name type="scientific">Sphaerobolus stellatus (strain SS14)</name>
    <dbReference type="NCBI Taxonomy" id="990650"/>
    <lineage>
        <taxon>Eukaryota</taxon>
        <taxon>Fungi</taxon>
        <taxon>Dikarya</taxon>
        <taxon>Basidiomycota</taxon>
        <taxon>Agaricomycotina</taxon>
        <taxon>Agaricomycetes</taxon>
        <taxon>Phallomycetidae</taxon>
        <taxon>Geastrales</taxon>
        <taxon>Sphaerobolaceae</taxon>
        <taxon>Sphaerobolus</taxon>
    </lineage>
</organism>
<name>A0A0C9UW03_SPHS4</name>
<dbReference type="HOGENOM" id="CLU_2135109_0_0_1"/>
<evidence type="ECO:0000313" key="2">
    <source>
        <dbReference type="EMBL" id="KIJ33412.1"/>
    </source>
</evidence>
<gene>
    <name evidence="2" type="ORF">M422DRAFT_35517</name>
    <name evidence="1" type="ORF">M422DRAFT_36156</name>
</gene>
<dbReference type="EMBL" id="KN837238">
    <property type="protein sequence ID" value="KIJ31717.1"/>
    <property type="molecule type" value="Genomic_DNA"/>
</dbReference>
<dbReference type="Proteomes" id="UP000054279">
    <property type="component" value="Unassembled WGS sequence"/>
</dbReference>
<proteinExistence type="predicted"/>
<sequence length="113" mass="13228">MTERRLLDQLFFYFQQLKLTKSYDPISLYQSQARVRGAGIIMIEILVYPDKIIRLIVSAALYRRYIKGFLPLLFPSQVYGLVALSFLRVSRNPTFLYSHSQLDSLVYILLPFS</sequence>
<dbReference type="EMBL" id="KN837213">
    <property type="protein sequence ID" value="KIJ33412.1"/>
    <property type="molecule type" value="Genomic_DNA"/>
</dbReference>
<keyword evidence="3" id="KW-1185">Reference proteome</keyword>